<dbReference type="Proteomes" id="UP000700212">
    <property type="component" value="Unassembled WGS sequence"/>
</dbReference>
<dbReference type="PANTHER" id="PTHR43308:SF5">
    <property type="entry name" value="S-LAYER PROTEIN _ PEPTIDOGLYCAN ENDO-BETA-N-ACETYLGLUCOSAMINIDASE"/>
    <property type="match status" value="1"/>
</dbReference>
<feature type="domain" description="SLH" evidence="2">
    <location>
        <begin position="159"/>
        <end position="222"/>
    </location>
</feature>
<protein>
    <submittedName>
        <fullName evidence="3">S-layer homology domain-containing protein</fullName>
    </submittedName>
</protein>
<feature type="chain" id="PRO_5037939658" evidence="1">
    <location>
        <begin position="35"/>
        <end position="384"/>
    </location>
</feature>
<dbReference type="Pfam" id="PF00395">
    <property type="entry name" value="SLH"/>
    <property type="match status" value="3"/>
</dbReference>
<evidence type="ECO:0000313" key="3">
    <source>
        <dbReference type="EMBL" id="HJH11753.1"/>
    </source>
</evidence>
<proteinExistence type="predicted"/>
<comment type="caution">
    <text evidence="3">The sequence shown here is derived from an EMBL/GenBank/DDBJ whole genome shotgun (WGS) entry which is preliminary data.</text>
</comment>
<accession>A0A921NDM9</accession>
<evidence type="ECO:0000313" key="4">
    <source>
        <dbReference type="Proteomes" id="UP000700212"/>
    </source>
</evidence>
<evidence type="ECO:0000256" key="1">
    <source>
        <dbReference type="SAM" id="SignalP"/>
    </source>
</evidence>
<feature type="signal peptide" evidence="1">
    <location>
        <begin position="1"/>
        <end position="34"/>
    </location>
</feature>
<name>A0A921NDM9_9BACL</name>
<dbReference type="InterPro" id="IPR051465">
    <property type="entry name" value="Cell_Envelope_Struct_Comp"/>
</dbReference>
<organism evidence="3 4">
    <name type="scientific">Metalysinibacillus jejuensis</name>
    <dbReference type="NCBI Taxonomy" id="914327"/>
    <lineage>
        <taxon>Bacteria</taxon>
        <taxon>Bacillati</taxon>
        <taxon>Bacillota</taxon>
        <taxon>Bacilli</taxon>
        <taxon>Bacillales</taxon>
        <taxon>Caryophanaceae</taxon>
        <taxon>Metalysinibacillus</taxon>
    </lineage>
</organism>
<dbReference type="InterPro" id="IPR001119">
    <property type="entry name" value="SLH_dom"/>
</dbReference>
<keyword evidence="1" id="KW-0732">Signal</keyword>
<dbReference type="PROSITE" id="PS51272">
    <property type="entry name" value="SLH"/>
    <property type="match status" value="2"/>
</dbReference>
<evidence type="ECO:0000259" key="2">
    <source>
        <dbReference type="PROSITE" id="PS51272"/>
    </source>
</evidence>
<reference evidence="3" key="1">
    <citation type="journal article" date="2021" name="PeerJ">
        <title>Extensive microbial diversity within the chicken gut microbiome revealed by metagenomics and culture.</title>
        <authorList>
            <person name="Gilroy R."/>
            <person name="Ravi A."/>
            <person name="Getino M."/>
            <person name="Pursley I."/>
            <person name="Horton D.L."/>
            <person name="Alikhan N.F."/>
            <person name="Baker D."/>
            <person name="Gharbi K."/>
            <person name="Hall N."/>
            <person name="Watson M."/>
            <person name="Adriaenssens E.M."/>
            <person name="Foster-Nyarko E."/>
            <person name="Jarju S."/>
            <person name="Secka A."/>
            <person name="Antonio M."/>
            <person name="Oren A."/>
            <person name="Chaudhuri R.R."/>
            <person name="La Ragione R."/>
            <person name="Hildebrand F."/>
            <person name="Pallen M.J."/>
        </authorList>
    </citation>
    <scope>NUCLEOTIDE SEQUENCE</scope>
    <source>
        <strain evidence="3">CHK160-4876</strain>
    </source>
</reference>
<sequence>MDEIIIVRRWKIIKKILLGLLLSAMMLFPNVAQAHKFTEYGQTYSDVHHMDPNYDVIDYLTYIGVIKGTGNGQFHPQRHVTNRQVALMLVRALRQHNMVFYDNPGYQDVKVYDDGYKEIAIATTLGIFPKEKYFYPNQPITREGMARALTRAFQLSTNTAHNFKDVPSSYWAHQYISTLAAHNITTGYSDGTFRPKQALTRSQFAAFVARALVPDIRPSNKQIGYNQGLMPNPNLTYQSFVRGDTWHYAGMDQWDLTTKKSPTTEQWVTMGRDDTGKVKRLYEETPRSFTSYAYDTMEFPYPLYTGKRWSSGNGTPGVTITYIITTTQGIAVLPHAIYTDVVVVNLEYRTDYGDYMPQTLWFAKGRGLIRAMIGDGYSFYEEAE</sequence>
<reference evidence="3" key="2">
    <citation type="submission" date="2021-09" db="EMBL/GenBank/DDBJ databases">
        <authorList>
            <person name="Gilroy R."/>
        </authorList>
    </citation>
    <scope>NUCLEOTIDE SEQUENCE</scope>
    <source>
        <strain evidence="3">CHK160-4876</strain>
    </source>
</reference>
<feature type="domain" description="SLH" evidence="2">
    <location>
        <begin position="40"/>
        <end position="103"/>
    </location>
</feature>
<gene>
    <name evidence="3" type="ORF">K8V30_08750</name>
</gene>
<dbReference type="AlphaFoldDB" id="A0A921NDM9"/>
<dbReference type="PANTHER" id="PTHR43308">
    <property type="entry name" value="OUTER MEMBRANE PROTEIN ALPHA-RELATED"/>
    <property type="match status" value="1"/>
</dbReference>
<dbReference type="EMBL" id="DYTV01000116">
    <property type="protein sequence ID" value="HJH11753.1"/>
    <property type="molecule type" value="Genomic_DNA"/>
</dbReference>